<comment type="catalytic activity">
    <reaction evidence="1">
        <text>ATP + protein L-histidine = ADP + protein N-phospho-L-histidine.</text>
        <dbReference type="EC" id="2.7.13.3"/>
    </reaction>
</comment>
<keyword evidence="9" id="KW-1133">Transmembrane helix</keyword>
<evidence type="ECO:0000256" key="9">
    <source>
        <dbReference type="SAM" id="Phobius"/>
    </source>
</evidence>
<evidence type="ECO:0000256" key="5">
    <source>
        <dbReference type="ARBA" id="ARBA00022741"/>
    </source>
</evidence>
<dbReference type="Pfam" id="PF07730">
    <property type="entry name" value="HisKA_3"/>
    <property type="match status" value="1"/>
</dbReference>
<keyword evidence="5" id="KW-0547">Nucleotide-binding</keyword>
<protein>
    <recommendedName>
        <fullName evidence="2">histidine kinase</fullName>
        <ecNumber evidence="2">2.7.13.3</ecNumber>
    </recommendedName>
</protein>
<keyword evidence="8" id="KW-0902">Two-component regulatory system</keyword>
<dbReference type="PANTHER" id="PTHR24421:SF10">
    <property type="entry name" value="NITRATE_NITRITE SENSOR PROTEIN NARQ"/>
    <property type="match status" value="1"/>
</dbReference>
<keyword evidence="9" id="KW-0472">Membrane</keyword>
<dbReference type="InterPro" id="IPR011712">
    <property type="entry name" value="Sig_transdc_His_kin_sub3_dim/P"/>
</dbReference>
<keyword evidence="3" id="KW-0597">Phosphoprotein</keyword>
<keyword evidence="6" id="KW-0418">Kinase</keyword>
<keyword evidence="9" id="KW-0812">Transmembrane</keyword>
<dbReference type="Pfam" id="PF02518">
    <property type="entry name" value="HATPase_c"/>
    <property type="match status" value="1"/>
</dbReference>
<gene>
    <name evidence="11" type="ORF">J5A65_03555</name>
</gene>
<evidence type="ECO:0000256" key="4">
    <source>
        <dbReference type="ARBA" id="ARBA00022679"/>
    </source>
</evidence>
<keyword evidence="7" id="KW-0067">ATP-binding</keyword>
<evidence type="ECO:0000259" key="10">
    <source>
        <dbReference type="SMART" id="SM00387"/>
    </source>
</evidence>
<name>A0ABX7Y7H2_9ACTN</name>
<dbReference type="SUPFAM" id="SSF55874">
    <property type="entry name" value="ATPase domain of HSP90 chaperone/DNA topoisomerase II/histidine kinase"/>
    <property type="match status" value="1"/>
</dbReference>
<evidence type="ECO:0000256" key="7">
    <source>
        <dbReference type="ARBA" id="ARBA00022840"/>
    </source>
</evidence>
<feature type="transmembrane region" description="Helical" evidence="9">
    <location>
        <begin position="122"/>
        <end position="143"/>
    </location>
</feature>
<feature type="transmembrane region" description="Helical" evidence="9">
    <location>
        <begin position="52"/>
        <end position="73"/>
    </location>
</feature>
<feature type="domain" description="Histidine kinase/HSP90-like ATPase" evidence="10">
    <location>
        <begin position="322"/>
        <end position="417"/>
    </location>
</feature>
<keyword evidence="4" id="KW-0808">Transferase</keyword>
<evidence type="ECO:0000256" key="2">
    <source>
        <dbReference type="ARBA" id="ARBA00012438"/>
    </source>
</evidence>
<feature type="transmembrane region" description="Helical" evidence="9">
    <location>
        <begin position="155"/>
        <end position="178"/>
    </location>
</feature>
<evidence type="ECO:0000313" key="11">
    <source>
        <dbReference type="EMBL" id="QUC08823.1"/>
    </source>
</evidence>
<evidence type="ECO:0000256" key="6">
    <source>
        <dbReference type="ARBA" id="ARBA00022777"/>
    </source>
</evidence>
<keyword evidence="12" id="KW-1185">Reference proteome</keyword>
<dbReference type="CDD" id="cd16917">
    <property type="entry name" value="HATPase_UhpB-NarQ-NarX-like"/>
    <property type="match status" value="1"/>
</dbReference>
<reference evidence="11 12" key="1">
    <citation type="submission" date="2021-03" db="EMBL/GenBank/DDBJ databases">
        <title>Human Oral Microbial Genomes.</title>
        <authorList>
            <person name="Johnston C.D."/>
            <person name="Chen T."/>
            <person name="Dewhirst F.E."/>
        </authorList>
    </citation>
    <scope>NUCLEOTIDE SEQUENCE [LARGE SCALE GENOMIC DNA]</scope>
    <source>
        <strain evidence="11 12">DSMZ 100122</strain>
    </source>
</reference>
<evidence type="ECO:0000313" key="12">
    <source>
        <dbReference type="Proteomes" id="UP000678513"/>
    </source>
</evidence>
<dbReference type="SMART" id="SM00387">
    <property type="entry name" value="HATPase_c"/>
    <property type="match status" value="1"/>
</dbReference>
<dbReference type="Proteomes" id="UP000678513">
    <property type="component" value="Chromosome"/>
</dbReference>
<sequence length="417" mass="44132">MTDSSPAPRPTRRGAGTLLFTVSHLALMGVVGNITMALVTVLLVVSIVTLPVFGLGLVFFALLACIAIGAAYFETVRVQTLYGLPRMKMRLAPRSGKGVWATLRWLLRQVISPQFWRPFSSFMLASVFGLLVVVSIPACITLIMQGAMEFDQAGLGVGVLFILGGVAALLLTPLAAYAHTVIAVNLVGRPSRKELTAAAEASSQQREGAVRAASLERTRLERDLHDGVQPRLVSIGMTLGLAQHKIETDPASARELVTEAHTSTKAAITELRQLARGIHASVLADRGLDAALSALAARSHVPVQLDMRLADRALIDNSRYREVEAAAYFIIAEALTNAAKHSHASECQVLGRLHDAGTPEARLWVRVEDNGVGGAEVQPGGGLDGITQRVRAAGGTLRLASPAGGPTTLEVSIPCAS</sequence>
<evidence type="ECO:0000256" key="1">
    <source>
        <dbReference type="ARBA" id="ARBA00000085"/>
    </source>
</evidence>
<dbReference type="Gene3D" id="1.20.5.1930">
    <property type="match status" value="1"/>
</dbReference>
<dbReference type="InterPro" id="IPR036890">
    <property type="entry name" value="HATPase_C_sf"/>
</dbReference>
<dbReference type="EMBL" id="CP072384">
    <property type="protein sequence ID" value="QUC08823.1"/>
    <property type="molecule type" value="Genomic_DNA"/>
</dbReference>
<evidence type="ECO:0000256" key="8">
    <source>
        <dbReference type="ARBA" id="ARBA00023012"/>
    </source>
</evidence>
<dbReference type="PANTHER" id="PTHR24421">
    <property type="entry name" value="NITRATE/NITRITE SENSOR PROTEIN NARX-RELATED"/>
    <property type="match status" value="1"/>
</dbReference>
<accession>A0ABX7Y7H2</accession>
<dbReference type="Gene3D" id="3.30.565.10">
    <property type="entry name" value="Histidine kinase-like ATPase, C-terminal domain"/>
    <property type="match status" value="1"/>
</dbReference>
<dbReference type="InterPro" id="IPR050482">
    <property type="entry name" value="Sensor_HK_TwoCompSys"/>
</dbReference>
<feature type="transmembrane region" description="Helical" evidence="9">
    <location>
        <begin position="20"/>
        <end position="45"/>
    </location>
</feature>
<dbReference type="InterPro" id="IPR003594">
    <property type="entry name" value="HATPase_dom"/>
</dbReference>
<proteinExistence type="predicted"/>
<dbReference type="EC" id="2.7.13.3" evidence="2"/>
<dbReference type="RefSeq" id="WP_212325397.1">
    <property type="nucleotide sequence ID" value="NZ_AP024463.1"/>
</dbReference>
<evidence type="ECO:0000256" key="3">
    <source>
        <dbReference type="ARBA" id="ARBA00022553"/>
    </source>
</evidence>
<organism evidence="11 12">
    <name type="scientific">Arachnia rubra</name>
    <dbReference type="NCBI Taxonomy" id="1547448"/>
    <lineage>
        <taxon>Bacteria</taxon>
        <taxon>Bacillati</taxon>
        <taxon>Actinomycetota</taxon>
        <taxon>Actinomycetes</taxon>
        <taxon>Propionibacteriales</taxon>
        <taxon>Propionibacteriaceae</taxon>
        <taxon>Arachnia</taxon>
    </lineage>
</organism>